<dbReference type="Gene3D" id="3.20.20.140">
    <property type="entry name" value="Metal-dependent hydrolases"/>
    <property type="match status" value="1"/>
</dbReference>
<evidence type="ECO:0000313" key="3">
    <source>
        <dbReference type="EMBL" id="OAS25555.1"/>
    </source>
</evidence>
<feature type="domain" description="Amidohydrolase-related" evidence="2">
    <location>
        <begin position="5"/>
        <end position="272"/>
    </location>
</feature>
<dbReference type="InterPro" id="IPR052350">
    <property type="entry name" value="Metallo-dep_Lactonases"/>
</dbReference>
<organism evidence="3 4">
    <name type="scientific">Methylobacterium platani</name>
    <dbReference type="NCBI Taxonomy" id="427683"/>
    <lineage>
        <taxon>Bacteria</taxon>
        <taxon>Pseudomonadati</taxon>
        <taxon>Pseudomonadota</taxon>
        <taxon>Alphaproteobacteria</taxon>
        <taxon>Hyphomicrobiales</taxon>
        <taxon>Methylobacteriaceae</taxon>
        <taxon>Methylobacterium</taxon>
    </lineage>
</organism>
<dbReference type="PANTHER" id="PTHR43569:SF2">
    <property type="entry name" value="AMIDOHYDROLASE-RELATED DOMAIN-CONTAINING PROTEIN"/>
    <property type="match status" value="1"/>
</dbReference>
<dbReference type="RefSeq" id="WP_064503898.1">
    <property type="nucleotide sequence ID" value="NZ_LWHQ01000016.1"/>
</dbReference>
<dbReference type="InterPro" id="IPR032466">
    <property type="entry name" value="Metal_Hydrolase"/>
</dbReference>
<comment type="similarity">
    <text evidence="1">Belongs to the metallo-dependent hydrolases superfamily.</text>
</comment>
<dbReference type="Pfam" id="PF04909">
    <property type="entry name" value="Amidohydro_2"/>
    <property type="match status" value="1"/>
</dbReference>
<evidence type="ECO:0000313" key="4">
    <source>
        <dbReference type="Proteomes" id="UP000078316"/>
    </source>
</evidence>
<dbReference type="EMBL" id="LWHQ01000016">
    <property type="protein sequence ID" value="OAS25555.1"/>
    <property type="molecule type" value="Genomic_DNA"/>
</dbReference>
<evidence type="ECO:0000259" key="2">
    <source>
        <dbReference type="Pfam" id="PF04909"/>
    </source>
</evidence>
<comment type="caution">
    <text evidence="3">The sequence shown here is derived from an EMBL/GenBank/DDBJ whole genome shotgun (WGS) entry which is preliminary data.</text>
</comment>
<evidence type="ECO:0000256" key="1">
    <source>
        <dbReference type="ARBA" id="ARBA00038310"/>
    </source>
</evidence>
<accession>A0A179SGE9</accession>
<dbReference type="AlphaFoldDB" id="A0A179SGE9"/>
<dbReference type="GO" id="GO:0016787">
    <property type="term" value="F:hydrolase activity"/>
    <property type="evidence" value="ECO:0007669"/>
    <property type="project" value="UniProtKB-KW"/>
</dbReference>
<dbReference type="InterPro" id="IPR006680">
    <property type="entry name" value="Amidohydro-rel"/>
</dbReference>
<reference evidence="3 4" key="1">
    <citation type="submission" date="2016-04" db="EMBL/GenBank/DDBJ databases">
        <authorList>
            <person name="Evans L.H."/>
            <person name="Alamgir A."/>
            <person name="Owens N."/>
            <person name="Weber N.D."/>
            <person name="Virtaneva K."/>
            <person name="Barbian K."/>
            <person name="Babar A."/>
            <person name="Rosenke K."/>
        </authorList>
    </citation>
    <scope>NUCLEOTIDE SEQUENCE [LARGE SCALE GENOMIC DNA]</scope>
    <source>
        <strain evidence="3 4">PMB02</strain>
    </source>
</reference>
<dbReference type="OrthoDB" id="9787654at2"/>
<gene>
    <name evidence="3" type="ORF">A5481_09390</name>
</gene>
<proteinExistence type="inferred from homology"/>
<name>A0A179SGE9_9HYPH</name>
<dbReference type="Proteomes" id="UP000078316">
    <property type="component" value="Unassembled WGS sequence"/>
</dbReference>
<sequence length="275" mass="29172">MPARIDAHHHLWRIADRAGRWPPPELAAIHRDFTLDDLAPHLAASGIDGTVLVQTLEDEAETEAMLALAARSPVIRGVVGWTDLKAADAPGRIARLARDPRLKGLRPMLQDHPDDDWIADPGLAPAIAAMLARDLAFDALVRPRHLGALLVFAERHPALRIVIDHGAKPAIGAGGSPGWREAMAALAARPNVSCKLSGLLTEAGEGGAGAVRAPAEAILELFGPDRVIWGSDWPVVNLAGDHGGWFAQCRALVAPAHHDAVFGGNAAAVYRLDRA</sequence>
<dbReference type="STRING" id="427683.A5481_09390"/>
<keyword evidence="3" id="KW-0378">Hydrolase</keyword>
<dbReference type="PANTHER" id="PTHR43569">
    <property type="entry name" value="AMIDOHYDROLASE"/>
    <property type="match status" value="1"/>
</dbReference>
<protein>
    <submittedName>
        <fullName evidence="3">Amidohydrolase</fullName>
    </submittedName>
</protein>
<dbReference type="SUPFAM" id="SSF51556">
    <property type="entry name" value="Metallo-dependent hydrolases"/>
    <property type="match status" value="1"/>
</dbReference>